<keyword evidence="6" id="KW-1185">Reference proteome</keyword>
<keyword evidence="3" id="KW-1133">Transmembrane helix</keyword>
<sequence>MALRKELALAALLALALLVSSAAEDSSVDQVADDNPALKSLRSELRSKDKDIAGLKSELKQAKAAQSNVDKIAAKLKAAEEKAETYGKHIKATADKATALEKAAAESKKKASEALAAKEALAEKEKALSEAQAALKASQESINALDAEKAAALKEVEKLSSELTNLQKVNKNFEKLQKELHAATKTLQDRADKSESTLKTLEASLKAAEKSAATSQKALQAGADSVRPLASNAWEHASKVHVTARSKSVELWKALQVKVQALLKDAKPLTRKYLVKLQGSLSKLQLAVKKHAIPQLQKALASTKAATHKLLSHPQVLQARRRVHKAIQDLKGEIKRYMKKHALTSKYAKEPFLTYALYTASALSLTLCLLPFWAVTALLRGKKSRTTRRPPRRPSASSSTTSNVQGVKNAKTKNAGAGKGRRITMGGDSIRVPE</sequence>
<dbReference type="STRING" id="574566.I0Z9W3"/>
<keyword evidence="4" id="KW-0732">Signal</keyword>
<name>I0Z9W3_COCSC</name>
<dbReference type="Proteomes" id="UP000007264">
    <property type="component" value="Unassembled WGS sequence"/>
</dbReference>
<keyword evidence="3" id="KW-0812">Transmembrane</keyword>
<feature type="compositionally biased region" description="Basic residues" evidence="2">
    <location>
        <begin position="382"/>
        <end position="392"/>
    </location>
</feature>
<dbReference type="EMBL" id="AGSI01000001">
    <property type="protein sequence ID" value="EIE27432.1"/>
    <property type="molecule type" value="Genomic_DNA"/>
</dbReference>
<keyword evidence="3" id="KW-0472">Membrane</keyword>
<evidence type="ECO:0000256" key="4">
    <source>
        <dbReference type="SAM" id="SignalP"/>
    </source>
</evidence>
<gene>
    <name evidence="5" type="ORF">COCSUDRAFT_45860</name>
</gene>
<dbReference type="OrthoDB" id="10598497at2759"/>
<feature type="coiled-coil region" evidence="1">
    <location>
        <begin position="38"/>
        <end position="218"/>
    </location>
</feature>
<feature type="compositionally biased region" description="Low complexity" evidence="2">
    <location>
        <begin position="394"/>
        <end position="416"/>
    </location>
</feature>
<reference evidence="5 6" key="1">
    <citation type="journal article" date="2012" name="Genome Biol.">
        <title>The genome of the polar eukaryotic microalga coccomyxa subellipsoidea reveals traits of cold adaptation.</title>
        <authorList>
            <person name="Blanc G."/>
            <person name="Agarkova I."/>
            <person name="Grimwood J."/>
            <person name="Kuo A."/>
            <person name="Brueggeman A."/>
            <person name="Dunigan D."/>
            <person name="Gurnon J."/>
            <person name="Ladunga I."/>
            <person name="Lindquist E."/>
            <person name="Lucas S."/>
            <person name="Pangilinan J."/>
            <person name="Proschold T."/>
            <person name="Salamov A."/>
            <person name="Schmutz J."/>
            <person name="Weeks D."/>
            <person name="Yamada T."/>
            <person name="Claverie J.M."/>
            <person name="Grigoriev I."/>
            <person name="Van Etten J."/>
            <person name="Lomsadze A."/>
            <person name="Borodovsky M."/>
        </authorList>
    </citation>
    <scope>NUCLEOTIDE SEQUENCE [LARGE SCALE GENOMIC DNA]</scope>
    <source>
        <strain evidence="5 6">C-169</strain>
    </source>
</reference>
<protein>
    <submittedName>
        <fullName evidence="5">Uncharacterized protein</fullName>
    </submittedName>
</protein>
<evidence type="ECO:0000256" key="3">
    <source>
        <dbReference type="SAM" id="Phobius"/>
    </source>
</evidence>
<feature type="transmembrane region" description="Helical" evidence="3">
    <location>
        <begin position="355"/>
        <end position="379"/>
    </location>
</feature>
<dbReference type="GeneID" id="17045447"/>
<dbReference type="SUPFAM" id="SSF57997">
    <property type="entry name" value="Tropomyosin"/>
    <property type="match status" value="1"/>
</dbReference>
<keyword evidence="1" id="KW-0175">Coiled coil</keyword>
<evidence type="ECO:0000256" key="1">
    <source>
        <dbReference type="SAM" id="Coils"/>
    </source>
</evidence>
<accession>I0Z9W3</accession>
<dbReference type="AlphaFoldDB" id="I0Z9W3"/>
<feature type="chain" id="PRO_5003637656" evidence="4">
    <location>
        <begin position="24"/>
        <end position="434"/>
    </location>
</feature>
<dbReference type="KEGG" id="csl:COCSUDRAFT_45860"/>
<evidence type="ECO:0000313" key="6">
    <source>
        <dbReference type="Proteomes" id="UP000007264"/>
    </source>
</evidence>
<feature type="region of interest" description="Disordered" evidence="2">
    <location>
        <begin position="382"/>
        <end position="434"/>
    </location>
</feature>
<comment type="caution">
    <text evidence="5">The sequence shown here is derived from an EMBL/GenBank/DDBJ whole genome shotgun (WGS) entry which is preliminary data.</text>
</comment>
<organism evidence="5 6">
    <name type="scientific">Coccomyxa subellipsoidea (strain C-169)</name>
    <name type="common">Green microalga</name>
    <dbReference type="NCBI Taxonomy" id="574566"/>
    <lineage>
        <taxon>Eukaryota</taxon>
        <taxon>Viridiplantae</taxon>
        <taxon>Chlorophyta</taxon>
        <taxon>core chlorophytes</taxon>
        <taxon>Trebouxiophyceae</taxon>
        <taxon>Trebouxiophyceae incertae sedis</taxon>
        <taxon>Coccomyxaceae</taxon>
        <taxon>Coccomyxa</taxon>
        <taxon>Coccomyxa subellipsoidea</taxon>
    </lineage>
</organism>
<feature type="signal peptide" evidence="4">
    <location>
        <begin position="1"/>
        <end position="23"/>
    </location>
</feature>
<evidence type="ECO:0000313" key="5">
    <source>
        <dbReference type="EMBL" id="EIE27432.1"/>
    </source>
</evidence>
<proteinExistence type="predicted"/>
<evidence type="ECO:0000256" key="2">
    <source>
        <dbReference type="SAM" id="MobiDB-lite"/>
    </source>
</evidence>
<dbReference type="RefSeq" id="XP_005651976.1">
    <property type="nucleotide sequence ID" value="XM_005651919.1"/>
</dbReference>